<evidence type="ECO:0000256" key="1">
    <source>
        <dbReference type="ARBA" id="ARBA00022553"/>
    </source>
</evidence>
<dbReference type="Pfam" id="PF00196">
    <property type="entry name" value="GerE"/>
    <property type="match status" value="1"/>
</dbReference>
<reference evidence="8 9" key="1">
    <citation type="submission" date="2018-11" db="EMBL/GenBank/DDBJ databases">
        <title>Sequencing the genomes of 1000 actinobacteria strains.</title>
        <authorList>
            <person name="Klenk H.-P."/>
        </authorList>
    </citation>
    <scope>NUCLEOTIDE SEQUENCE [LARGE SCALE GENOMIC DNA]</scope>
    <source>
        <strain evidence="8 9">DSM 44231</strain>
    </source>
</reference>
<keyword evidence="1 5" id="KW-0597">Phosphoprotein</keyword>
<dbReference type="InterPro" id="IPR001789">
    <property type="entry name" value="Sig_transdc_resp-reg_receiver"/>
</dbReference>
<dbReference type="InterPro" id="IPR011006">
    <property type="entry name" value="CheY-like_superfamily"/>
</dbReference>
<dbReference type="SMART" id="SM00421">
    <property type="entry name" value="HTH_LUXR"/>
    <property type="match status" value="1"/>
</dbReference>
<comment type="caution">
    <text evidence="8">The sequence shown here is derived from an EMBL/GenBank/DDBJ whole genome shotgun (WGS) entry which is preliminary data.</text>
</comment>
<dbReference type="Pfam" id="PF00072">
    <property type="entry name" value="Response_reg"/>
    <property type="match status" value="1"/>
</dbReference>
<dbReference type="GO" id="GO:0000160">
    <property type="term" value="P:phosphorelay signal transduction system"/>
    <property type="evidence" value="ECO:0007669"/>
    <property type="project" value="InterPro"/>
</dbReference>
<dbReference type="PANTHER" id="PTHR43214">
    <property type="entry name" value="TWO-COMPONENT RESPONSE REGULATOR"/>
    <property type="match status" value="1"/>
</dbReference>
<evidence type="ECO:0000259" key="6">
    <source>
        <dbReference type="PROSITE" id="PS50043"/>
    </source>
</evidence>
<feature type="domain" description="Response regulatory" evidence="7">
    <location>
        <begin position="3"/>
        <end position="117"/>
    </location>
</feature>
<dbReference type="RefSeq" id="WP_123745616.1">
    <property type="nucleotide sequence ID" value="NZ_RJKM01000001.1"/>
</dbReference>
<protein>
    <submittedName>
        <fullName evidence="8">LuxR family two component transcriptional regulator</fullName>
    </submittedName>
</protein>
<evidence type="ECO:0000256" key="4">
    <source>
        <dbReference type="ARBA" id="ARBA00023163"/>
    </source>
</evidence>
<feature type="domain" description="HTH luxR-type" evidence="6">
    <location>
        <begin position="145"/>
        <end position="210"/>
    </location>
</feature>
<dbReference type="GO" id="GO:0003677">
    <property type="term" value="F:DNA binding"/>
    <property type="evidence" value="ECO:0007669"/>
    <property type="project" value="UniProtKB-KW"/>
</dbReference>
<sequence>MIRVLVADDQEMVREGFSALLDAQPDISVVGSAGDGVAAVGEVRRLRPDVVLMDVRMPEMDGLTATRLLADDPVKVLVLTTFDLDDYVYEALRAGASGFLLKHAPASELLAAVRVVARGEALLAPSVTKRLIEDFVKAQPVRAVKPAALSALTERETEVLGLIAQGLSNGEIAAHLVLAEQTVKTHVSRVLMKLGLRDRAQAVIAAYESGLVVPG</sequence>
<dbReference type="PROSITE" id="PS00622">
    <property type="entry name" value="HTH_LUXR_1"/>
    <property type="match status" value="1"/>
</dbReference>
<evidence type="ECO:0000256" key="2">
    <source>
        <dbReference type="ARBA" id="ARBA00023015"/>
    </source>
</evidence>
<dbReference type="Proteomes" id="UP000268727">
    <property type="component" value="Unassembled WGS sequence"/>
</dbReference>
<dbReference type="PRINTS" id="PR00038">
    <property type="entry name" value="HTHLUXR"/>
</dbReference>
<gene>
    <name evidence="8" type="ORF">EDD40_5706</name>
</gene>
<dbReference type="InterPro" id="IPR000792">
    <property type="entry name" value="Tscrpt_reg_LuxR_C"/>
</dbReference>
<organism evidence="8 9">
    <name type="scientific">Saccharothrix texasensis</name>
    <dbReference type="NCBI Taxonomy" id="103734"/>
    <lineage>
        <taxon>Bacteria</taxon>
        <taxon>Bacillati</taxon>
        <taxon>Actinomycetota</taxon>
        <taxon>Actinomycetes</taxon>
        <taxon>Pseudonocardiales</taxon>
        <taxon>Pseudonocardiaceae</taxon>
        <taxon>Saccharothrix</taxon>
    </lineage>
</organism>
<dbReference type="PROSITE" id="PS50110">
    <property type="entry name" value="RESPONSE_REGULATORY"/>
    <property type="match status" value="1"/>
</dbReference>
<keyword evidence="3" id="KW-0238">DNA-binding</keyword>
<dbReference type="SUPFAM" id="SSF46894">
    <property type="entry name" value="C-terminal effector domain of the bipartite response regulators"/>
    <property type="match status" value="1"/>
</dbReference>
<dbReference type="PANTHER" id="PTHR43214:SF24">
    <property type="entry name" value="TRANSCRIPTIONAL REGULATORY PROTEIN NARL-RELATED"/>
    <property type="match status" value="1"/>
</dbReference>
<keyword evidence="2" id="KW-0805">Transcription regulation</keyword>
<dbReference type="InterPro" id="IPR016032">
    <property type="entry name" value="Sig_transdc_resp-reg_C-effctor"/>
</dbReference>
<keyword evidence="9" id="KW-1185">Reference proteome</keyword>
<dbReference type="OrthoDB" id="9808843at2"/>
<dbReference type="InterPro" id="IPR039420">
    <property type="entry name" value="WalR-like"/>
</dbReference>
<accession>A0A3N1HCS0</accession>
<dbReference type="GO" id="GO:0006355">
    <property type="term" value="P:regulation of DNA-templated transcription"/>
    <property type="evidence" value="ECO:0007669"/>
    <property type="project" value="InterPro"/>
</dbReference>
<evidence type="ECO:0000256" key="3">
    <source>
        <dbReference type="ARBA" id="ARBA00023125"/>
    </source>
</evidence>
<feature type="modified residue" description="4-aspartylphosphate" evidence="5">
    <location>
        <position position="54"/>
    </location>
</feature>
<dbReference type="Gene3D" id="3.40.50.2300">
    <property type="match status" value="1"/>
</dbReference>
<dbReference type="SMART" id="SM00448">
    <property type="entry name" value="REC"/>
    <property type="match status" value="1"/>
</dbReference>
<proteinExistence type="predicted"/>
<dbReference type="AlphaFoldDB" id="A0A3N1HCS0"/>
<dbReference type="EMBL" id="RJKM01000001">
    <property type="protein sequence ID" value="ROP40298.1"/>
    <property type="molecule type" value="Genomic_DNA"/>
</dbReference>
<name>A0A3N1HCS0_9PSEU</name>
<evidence type="ECO:0000256" key="5">
    <source>
        <dbReference type="PROSITE-ProRule" id="PRU00169"/>
    </source>
</evidence>
<dbReference type="CDD" id="cd06170">
    <property type="entry name" value="LuxR_C_like"/>
    <property type="match status" value="1"/>
</dbReference>
<dbReference type="CDD" id="cd17535">
    <property type="entry name" value="REC_NarL-like"/>
    <property type="match status" value="1"/>
</dbReference>
<evidence type="ECO:0000313" key="9">
    <source>
        <dbReference type="Proteomes" id="UP000268727"/>
    </source>
</evidence>
<evidence type="ECO:0000313" key="8">
    <source>
        <dbReference type="EMBL" id="ROP40298.1"/>
    </source>
</evidence>
<keyword evidence="4" id="KW-0804">Transcription</keyword>
<dbReference type="SUPFAM" id="SSF52172">
    <property type="entry name" value="CheY-like"/>
    <property type="match status" value="1"/>
</dbReference>
<dbReference type="InterPro" id="IPR058245">
    <property type="entry name" value="NreC/VraR/RcsB-like_REC"/>
</dbReference>
<evidence type="ECO:0000259" key="7">
    <source>
        <dbReference type="PROSITE" id="PS50110"/>
    </source>
</evidence>
<dbReference type="PROSITE" id="PS50043">
    <property type="entry name" value="HTH_LUXR_2"/>
    <property type="match status" value="1"/>
</dbReference>